<dbReference type="Proteomes" id="UP000177885">
    <property type="component" value="Unassembled WGS sequence"/>
</dbReference>
<evidence type="ECO:0000313" key="2">
    <source>
        <dbReference type="EMBL" id="OGL66543.1"/>
    </source>
</evidence>
<organism evidence="2 3">
    <name type="scientific">Candidatus Uhrbacteria bacterium RIFCSPHIGHO2_01_FULL_63_20</name>
    <dbReference type="NCBI Taxonomy" id="1802385"/>
    <lineage>
        <taxon>Bacteria</taxon>
        <taxon>Candidatus Uhriibacteriota</taxon>
    </lineage>
</organism>
<dbReference type="InterPro" id="IPR039018">
    <property type="entry name" value="VapC20-like"/>
</dbReference>
<dbReference type="PANTHER" id="PTHR42188:SF1">
    <property type="entry name" value="23S RRNA-SPECIFIC ENDONUCLEASE VAPC20"/>
    <property type="match status" value="1"/>
</dbReference>
<evidence type="ECO:0000313" key="3">
    <source>
        <dbReference type="Proteomes" id="UP000177885"/>
    </source>
</evidence>
<dbReference type="Pfam" id="PF01850">
    <property type="entry name" value="PIN"/>
    <property type="match status" value="1"/>
</dbReference>
<reference evidence="2 3" key="1">
    <citation type="journal article" date="2016" name="Nat. Commun.">
        <title>Thousands of microbial genomes shed light on interconnected biogeochemical processes in an aquifer system.</title>
        <authorList>
            <person name="Anantharaman K."/>
            <person name="Brown C.T."/>
            <person name="Hug L.A."/>
            <person name="Sharon I."/>
            <person name="Castelle C.J."/>
            <person name="Probst A.J."/>
            <person name="Thomas B.C."/>
            <person name="Singh A."/>
            <person name="Wilkins M.J."/>
            <person name="Karaoz U."/>
            <person name="Brodie E.L."/>
            <person name="Williams K.H."/>
            <person name="Hubbard S.S."/>
            <person name="Banfield J.F."/>
        </authorList>
    </citation>
    <scope>NUCLEOTIDE SEQUENCE [LARGE SCALE GENOMIC DNA]</scope>
</reference>
<dbReference type="PANTHER" id="PTHR42188">
    <property type="entry name" value="23S RRNA-SPECIFIC ENDONUCLEASE VAPC20"/>
    <property type="match status" value="1"/>
</dbReference>
<dbReference type="SUPFAM" id="SSF88723">
    <property type="entry name" value="PIN domain-like"/>
    <property type="match status" value="1"/>
</dbReference>
<dbReference type="STRING" id="1802385.A2856_02530"/>
<dbReference type="EMBL" id="MGDT01000007">
    <property type="protein sequence ID" value="OGL66543.1"/>
    <property type="molecule type" value="Genomic_DNA"/>
</dbReference>
<sequence length="128" mass="13937">MTVFDSNVWIAFLNIEDSQHAKAKKAFAEASLPIVLPEYVVLEASTVLAKRASKEIADTFLDRVGSNRDVKILLTDQDFFGQCVAAYRARTGRALSFADVALLVLSAGFEVVTFDAALRAAIRKGNPT</sequence>
<dbReference type="CDD" id="cd09854">
    <property type="entry name" value="PIN_VapC-like"/>
    <property type="match status" value="1"/>
</dbReference>
<feature type="domain" description="PIN" evidence="1">
    <location>
        <begin position="3"/>
        <end position="120"/>
    </location>
</feature>
<proteinExistence type="predicted"/>
<dbReference type="AlphaFoldDB" id="A0A1F7TKJ9"/>
<accession>A0A1F7TKJ9</accession>
<comment type="caution">
    <text evidence="2">The sequence shown here is derived from an EMBL/GenBank/DDBJ whole genome shotgun (WGS) entry which is preliminary data.</text>
</comment>
<gene>
    <name evidence="2" type="ORF">A2856_02530</name>
</gene>
<dbReference type="InterPro" id="IPR029060">
    <property type="entry name" value="PIN-like_dom_sf"/>
</dbReference>
<protein>
    <recommendedName>
        <fullName evidence="1">PIN domain-containing protein</fullName>
    </recommendedName>
</protein>
<dbReference type="GO" id="GO:0016075">
    <property type="term" value="P:rRNA catabolic process"/>
    <property type="evidence" value="ECO:0007669"/>
    <property type="project" value="TreeGrafter"/>
</dbReference>
<name>A0A1F7TKJ9_9BACT</name>
<dbReference type="GO" id="GO:0004521">
    <property type="term" value="F:RNA endonuclease activity"/>
    <property type="evidence" value="ECO:0007669"/>
    <property type="project" value="InterPro"/>
</dbReference>
<dbReference type="Gene3D" id="3.40.50.1010">
    <property type="entry name" value="5'-nuclease"/>
    <property type="match status" value="1"/>
</dbReference>
<dbReference type="InterPro" id="IPR002716">
    <property type="entry name" value="PIN_dom"/>
</dbReference>
<evidence type="ECO:0000259" key="1">
    <source>
        <dbReference type="Pfam" id="PF01850"/>
    </source>
</evidence>